<organism evidence="1 2">
    <name type="scientific">Dreissena polymorpha</name>
    <name type="common">Zebra mussel</name>
    <name type="synonym">Mytilus polymorpha</name>
    <dbReference type="NCBI Taxonomy" id="45954"/>
    <lineage>
        <taxon>Eukaryota</taxon>
        <taxon>Metazoa</taxon>
        <taxon>Spiralia</taxon>
        <taxon>Lophotrochozoa</taxon>
        <taxon>Mollusca</taxon>
        <taxon>Bivalvia</taxon>
        <taxon>Autobranchia</taxon>
        <taxon>Heteroconchia</taxon>
        <taxon>Euheterodonta</taxon>
        <taxon>Imparidentia</taxon>
        <taxon>Neoheterodontei</taxon>
        <taxon>Myida</taxon>
        <taxon>Dreissenoidea</taxon>
        <taxon>Dreissenidae</taxon>
        <taxon>Dreissena</taxon>
    </lineage>
</organism>
<evidence type="ECO:0000313" key="2">
    <source>
        <dbReference type="Proteomes" id="UP000828390"/>
    </source>
</evidence>
<evidence type="ECO:0000313" key="1">
    <source>
        <dbReference type="EMBL" id="KAH3818002.1"/>
    </source>
</evidence>
<gene>
    <name evidence="1" type="ORF">DPMN_119587</name>
</gene>
<dbReference type="PANTHER" id="PTHR46880">
    <property type="entry name" value="RAS-ASSOCIATING DOMAIN-CONTAINING PROTEIN"/>
    <property type="match status" value="1"/>
</dbReference>
<keyword evidence="2" id="KW-1185">Reference proteome</keyword>
<dbReference type="PANTHER" id="PTHR46880:SF5">
    <property type="entry name" value="DUF4371 DOMAIN-CONTAINING PROTEIN"/>
    <property type="match status" value="1"/>
</dbReference>
<reference evidence="1" key="2">
    <citation type="submission" date="2020-11" db="EMBL/GenBank/DDBJ databases">
        <authorList>
            <person name="McCartney M.A."/>
            <person name="Auch B."/>
            <person name="Kono T."/>
            <person name="Mallez S."/>
            <person name="Becker A."/>
            <person name="Gohl D.M."/>
            <person name="Silverstein K.A.T."/>
            <person name="Koren S."/>
            <person name="Bechman K.B."/>
            <person name="Herman A."/>
            <person name="Abrahante J.E."/>
            <person name="Garbe J."/>
        </authorList>
    </citation>
    <scope>NUCLEOTIDE SEQUENCE</scope>
    <source>
        <strain evidence="1">Duluth1</strain>
        <tissue evidence="1">Whole animal</tissue>
    </source>
</reference>
<accession>A0A9D4JS27</accession>
<dbReference type="EMBL" id="JAIWYP010000005">
    <property type="protein sequence ID" value="KAH3818002.1"/>
    <property type="molecule type" value="Genomic_DNA"/>
</dbReference>
<proteinExistence type="predicted"/>
<reference evidence="1" key="1">
    <citation type="journal article" date="2019" name="bioRxiv">
        <title>The Genome of the Zebra Mussel, Dreissena polymorpha: A Resource for Invasive Species Research.</title>
        <authorList>
            <person name="McCartney M.A."/>
            <person name="Auch B."/>
            <person name="Kono T."/>
            <person name="Mallez S."/>
            <person name="Zhang Y."/>
            <person name="Obille A."/>
            <person name="Becker A."/>
            <person name="Abrahante J.E."/>
            <person name="Garbe J."/>
            <person name="Badalamenti J.P."/>
            <person name="Herman A."/>
            <person name="Mangelson H."/>
            <person name="Liachko I."/>
            <person name="Sullivan S."/>
            <person name="Sone E.D."/>
            <person name="Koren S."/>
            <person name="Silverstein K.A.T."/>
            <person name="Beckman K.B."/>
            <person name="Gohl D.M."/>
        </authorList>
    </citation>
    <scope>NUCLEOTIDE SEQUENCE</scope>
    <source>
        <strain evidence="1">Duluth1</strain>
        <tissue evidence="1">Whole animal</tissue>
    </source>
</reference>
<sequence>MAMKGELPLDKVNALLDLQRINKVDMPYRNLSWTTITELQNINASYVKKETVDKLSKSDFFAVIIDESTDITVSKRISLCVRYVHAGTAQTSFLGNIE</sequence>
<dbReference type="AlphaFoldDB" id="A0A9D4JS27"/>
<protein>
    <recommendedName>
        <fullName evidence="3">DUF4371 domain-containing protein</fullName>
    </recommendedName>
</protein>
<dbReference type="Proteomes" id="UP000828390">
    <property type="component" value="Unassembled WGS sequence"/>
</dbReference>
<comment type="caution">
    <text evidence="1">The sequence shown here is derived from an EMBL/GenBank/DDBJ whole genome shotgun (WGS) entry which is preliminary data.</text>
</comment>
<name>A0A9D4JS27_DREPO</name>
<evidence type="ECO:0008006" key="3">
    <source>
        <dbReference type="Google" id="ProtNLM"/>
    </source>
</evidence>